<feature type="region of interest" description="Disordered" evidence="1">
    <location>
        <begin position="1"/>
        <end position="31"/>
    </location>
</feature>
<keyword evidence="3" id="KW-1185">Reference proteome</keyword>
<evidence type="ECO:0000256" key="1">
    <source>
        <dbReference type="SAM" id="MobiDB-lite"/>
    </source>
</evidence>
<name>A0A7J8BM84_MOLMO</name>
<reference evidence="2 3" key="1">
    <citation type="journal article" date="2020" name="Nature">
        <title>Six reference-quality genomes reveal evolution of bat adaptations.</title>
        <authorList>
            <person name="Jebb D."/>
            <person name="Huang Z."/>
            <person name="Pippel M."/>
            <person name="Hughes G.M."/>
            <person name="Lavrichenko K."/>
            <person name="Devanna P."/>
            <person name="Winkler S."/>
            <person name="Jermiin L.S."/>
            <person name="Skirmuntt E.C."/>
            <person name="Katzourakis A."/>
            <person name="Burkitt-Gray L."/>
            <person name="Ray D.A."/>
            <person name="Sullivan K.A.M."/>
            <person name="Roscito J.G."/>
            <person name="Kirilenko B.M."/>
            <person name="Davalos L.M."/>
            <person name="Corthals A.P."/>
            <person name="Power M.L."/>
            <person name="Jones G."/>
            <person name="Ransome R.D."/>
            <person name="Dechmann D.K.N."/>
            <person name="Locatelli A.G."/>
            <person name="Puechmaille S.J."/>
            <person name="Fedrigo O."/>
            <person name="Jarvis E.D."/>
            <person name="Hiller M."/>
            <person name="Vernes S.C."/>
            <person name="Myers E.W."/>
            <person name="Teeling E.C."/>
        </authorList>
    </citation>
    <scope>NUCLEOTIDE SEQUENCE [LARGE SCALE GENOMIC DNA]</scope>
    <source>
        <strain evidence="2">MMolMol1</strain>
        <tissue evidence="2">Muscle</tissue>
    </source>
</reference>
<dbReference type="InParanoid" id="A0A7J8BM84"/>
<evidence type="ECO:0000313" key="3">
    <source>
        <dbReference type="Proteomes" id="UP000550707"/>
    </source>
</evidence>
<accession>A0A7J8BM84</accession>
<organism evidence="2 3">
    <name type="scientific">Molossus molossus</name>
    <name type="common">Pallas' mastiff bat</name>
    <name type="synonym">Vespertilio molossus</name>
    <dbReference type="NCBI Taxonomy" id="27622"/>
    <lineage>
        <taxon>Eukaryota</taxon>
        <taxon>Metazoa</taxon>
        <taxon>Chordata</taxon>
        <taxon>Craniata</taxon>
        <taxon>Vertebrata</taxon>
        <taxon>Euteleostomi</taxon>
        <taxon>Mammalia</taxon>
        <taxon>Eutheria</taxon>
        <taxon>Laurasiatheria</taxon>
        <taxon>Chiroptera</taxon>
        <taxon>Yangochiroptera</taxon>
        <taxon>Molossidae</taxon>
        <taxon>Molossus</taxon>
    </lineage>
</organism>
<dbReference type="AlphaFoldDB" id="A0A7J8BM84"/>
<evidence type="ECO:0000313" key="2">
    <source>
        <dbReference type="EMBL" id="KAF6399832.1"/>
    </source>
</evidence>
<protein>
    <submittedName>
        <fullName evidence="2">Uncharacterized protein</fullName>
    </submittedName>
</protein>
<dbReference type="Proteomes" id="UP000550707">
    <property type="component" value="Unassembled WGS sequence"/>
</dbReference>
<comment type="caution">
    <text evidence="2">The sequence shown here is derived from an EMBL/GenBank/DDBJ whole genome shotgun (WGS) entry which is preliminary data.</text>
</comment>
<feature type="compositionally biased region" description="Basic and acidic residues" evidence="1">
    <location>
        <begin position="1"/>
        <end position="16"/>
    </location>
</feature>
<gene>
    <name evidence="2" type="ORF">HJG59_010103</name>
</gene>
<proteinExistence type="predicted"/>
<feature type="compositionally biased region" description="Polar residues" evidence="1">
    <location>
        <begin position="17"/>
        <end position="31"/>
    </location>
</feature>
<sequence>MGEKEGVREREKHQCGRDTSTSCHPQNPNWGQGQTAIEREQRLWAASCMPPTGDQAHNSGMCVDWESNWDISRSPWDDAQSSEPHWLGLCVPLCRCRNGSPEKLTSWYKVTQLLRGKARIHAQTSASSFVPAPRGLWNGPPSAN</sequence>
<dbReference type="EMBL" id="JACASF010000023">
    <property type="protein sequence ID" value="KAF6399832.1"/>
    <property type="molecule type" value="Genomic_DNA"/>
</dbReference>